<dbReference type="GO" id="GO:0008017">
    <property type="term" value="F:microtubule binding"/>
    <property type="evidence" value="ECO:0007669"/>
    <property type="project" value="InterPro"/>
</dbReference>
<accession>A0AAV6KZH9</accession>
<feature type="region of interest" description="Disordered" evidence="1">
    <location>
        <begin position="257"/>
        <end position="287"/>
    </location>
</feature>
<organism evidence="2 3">
    <name type="scientific">Rhododendron griersonianum</name>
    <dbReference type="NCBI Taxonomy" id="479676"/>
    <lineage>
        <taxon>Eukaryota</taxon>
        <taxon>Viridiplantae</taxon>
        <taxon>Streptophyta</taxon>
        <taxon>Embryophyta</taxon>
        <taxon>Tracheophyta</taxon>
        <taxon>Spermatophyta</taxon>
        <taxon>Magnoliopsida</taxon>
        <taxon>eudicotyledons</taxon>
        <taxon>Gunneridae</taxon>
        <taxon>Pentapetalae</taxon>
        <taxon>asterids</taxon>
        <taxon>Ericales</taxon>
        <taxon>Ericaceae</taxon>
        <taxon>Ericoideae</taxon>
        <taxon>Rhodoreae</taxon>
        <taxon>Rhododendron</taxon>
    </lineage>
</organism>
<feature type="compositionally biased region" description="Low complexity" evidence="1">
    <location>
        <begin position="273"/>
        <end position="287"/>
    </location>
</feature>
<dbReference type="PANTHER" id="PTHR33737:SF2">
    <property type="entry name" value="OS12G0102700 PROTEIN"/>
    <property type="match status" value="1"/>
</dbReference>
<proteinExistence type="predicted"/>
<feature type="compositionally biased region" description="Polar residues" evidence="1">
    <location>
        <begin position="323"/>
        <end position="338"/>
    </location>
</feature>
<evidence type="ECO:0000313" key="2">
    <source>
        <dbReference type="EMBL" id="KAG5557439.1"/>
    </source>
</evidence>
<dbReference type="AlphaFoldDB" id="A0AAV6KZH9"/>
<dbReference type="EMBL" id="JACTNZ010000003">
    <property type="protein sequence ID" value="KAG5557439.1"/>
    <property type="molecule type" value="Genomic_DNA"/>
</dbReference>
<comment type="caution">
    <text evidence="2">The sequence shown here is derived from an EMBL/GenBank/DDBJ whole genome shotgun (WGS) entry which is preliminary data.</text>
</comment>
<reference evidence="2" key="1">
    <citation type="submission" date="2020-08" db="EMBL/GenBank/DDBJ databases">
        <title>Plant Genome Project.</title>
        <authorList>
            <person name="Zhang R.-G."/>
        </authorList>
    </citation>
    <scope>NUCLEOTIDE SEQUENCE</scope>
    <source>
        <strain evidence="2">WSP0</strain>
        <tissue evidence="2">Leaf</tissue>
    </source>
</reference>
<dbReference type="InterPro" id="IPR045882">
    <property type="entry name" value="GPT1/2"/>
</dbReference>
<dbReference type="PANTHER" id="PTHR33737">
    <property type="entry name" value="OS05G0121800 PROTEIN"/>
    <property type="match status" value="1"/>
</dbReference>
<name>A0AAV6KZH9_9ERIC</name>
<dbReference type="Proteomes" id="UP000823749">
    <property type="component" value="Chromosome 3"/>
</dbReference>
<evidence type="ECO:0000313" key="3">
    <source>
        <dbReference type="Proteomes" id="UP000823749"/>
    </source>
</evidence>
<sequence>MEKLQLIDISSEDDFLIASHLDDNLRDFRLSVLLENIDENKDLKLIRNTSSQGAENAADIPKQREQNLLVSESMDPGRASHVRKSLAWDSAFFTSAGVLDPEELCIINRGFEKSEAHLVHKIQQDQRKRRSVDIQYTLKSDGFCFETNQITEGDLFEDVRASIQRSSIMSNVFKSDCKSGVGEARKQKARYLKKVDDVSQNRVCSIDGGILIVLHATRNGESNLFSHKPPKILRIMNPVSAGQTKILLGADPIKMEKKTATSRSGQGLEVSKRSGSSTSFCSTSSMISPIPSSPIPVTASNDATASCSPSFRFSSTSKRKTDSTNTRLAATGSTNTTPPLRCSPGGKSGLRNLSSNQYSFASPVNSFDEWSLESSSASAMRRSKCLETSFCTNRGACLSNVGTQQLDLQSHSHDQLFGHQENQQTKLLTRCIDEVLETGNALAELRRFRPSGLRVPSPKMGFFDEEKSLVPSVSGGLQLHLGAQSVLSNTNGTTNGETLGKPQPASVIAEKGNMKSRSKQTGVIKARNTTQSQEQEESSPQVSRISATVKNFPGKASKVQSYICPQLCRENSSKSREVSDGGYDTRKLGRNSGLKEERKITDGILENGMRRDNKRRVRLRVNMIHPSKDENLDHHLVYHGDINRSKKEKAKENFASLEVNGLSRYFEAVDLNRDTVIELSGKNKGRCNPIFGHSFTDMETNAVEVIPSTRTPLADRNSVCTGAESFGFTTR</sequence>
<feature type="region of interest" description="Disordered" evidence="1">
    <location>
        <begin position="308"/>
        <end position="348"/>
    </location>
</feature>
<keyword evidence="3" id="KW-1185">Reference proteome</keyword>
<evidence type="ECO:0000256" key="1">
    <source>
        <dbReference type="SAM" id="MobiDB-lite"/>
    </source>
</evidence>
<protein>
    <submittedName>
        <fullName evidence="2">Uncharacterized protein</fullName>
    </submittedName>
</protein>
<feature type="compositionally biased region" description="Low complexity" evidence="1">
    <location>
        <begin position="489"/>
        <end position="500"/>
    </location>
</feature>
<gene>
    <name evidence="2" type="ORF">RHGRI_007624</name>
</gene>
<feature type="region of interest" description="Disordered" evidence="1">
    <location>
        <begin position="488"/>
        <end position="544"/>
    </location>
</feature>